<organism evidence="1 2">
    <name type="scientific">Amycolatopsis saalfeldensis</name>
    <dbReference type="NCBI Taxonomy" id="394193"/>
    <lineage>
        <taxon>Bacteria</taxon>
        <taxon>Bacillati</taxon>
        <taxon>Actinomycetota</taxon>
        <taxon>Actinomycetes</taxon>
        <taxon>Pseudonocardiales</taxon>
        <taxon>Pseudonocardiaceae</taxon>
        <taxon>Amycolatopsis</taxon>
    </lineage>
</organism>
<dbReference type="SUPFAM" id="SSF53271">
    <property type="entry name" value="PRTase-like"/>
    <property type="match status" value="1"/>
</dbReference>
<accession>A0A1H8R1Q7</accession>
<sequence>MLRIAEVAAREVAAAGLGIAVFVAPALELKGARDAVGLGRAERVANLAGRLRFVPDGRPPAGCRVVVLDDIVTTGATAAACVAALKSSGVAVAAVLTLLAAG</sequence>
<dbReference type="EMBL" id="FOEF01000001">
    <property type="protein sequence ID" value="SEO60088.1"/>
    <property type="molecule type" value="Genomic_DNA"/>
</dbReference>
<dbReference type="PANTHER" id="PTHR47505">
    <property type="entry name" value="DNA UTILIZATION PROTEIN YHGH"/>
    <property type="match status" value="1"/>
</dbReference>
<dbReference type="RefSeq" id="WP_218156657.1">
    <property type="nucleotide sequence ID" value="NZ_FOEF01000001.1"/>
</dbReference>
<dbReference type="InterPro" id="IPR051910">
    <property type="entry name" value="ComF/GntX_DNA_util-trans"/>
</dbReference>
<keyword evidence="2" id="KW-1185">Reference proteome</keyword>
<evidence type="ECO:0008006" key="3">
    <source>
        <dbReference type="Google" id="ProtNLM"/>
    </source>
</evidence>
<dbReference type="PANTHER" id="PTHR47505:SF1">
    <property type="entry name" value="DNA UTILIZATION PROTEIN YHGH"/>
    <property type="match status" value="1"/>
</dbReference>
<proteinExistence type="predicted"/>
<evidence type="ECO:0000313" key="1">
    <source>
        <dbReference type="EMBL" id="SEO60088.1"/>
    </source>
</evidence>
<dbReference type="STRING" id="394193.SAMN04489732_101573"/>
<name>A0A1H8R1Q7_9PSEU</name>
<dbReference type="AlphaFoldDB" id="A0A1H8R1Q7"/>
<dbReference type="Gene3D" id="3.40.50.2020">
    <property type="match status" value="1"/>
</dbReference>
<protein>
    <recommendedName>
        <fullName evidence="3">Phosphoribosyl transferase domain-containing protein</fullName>
    </recommendedName>
</protein>
<evidence type="ECO:0000313" key="2">
    <source>
        <dbReference type="Proteomes" id="UP000198582"/>
    </source>
</evidence>
<gene>
    <name evidence="1" type="ORF">SAMN04489732_101573</name>
</gene>
<dbReference type="Proteomes" id="UP000198582">
    <property type="component" value="Unassembled WGS sequence"/>
</dbReference>
<dbReference type="InterPro" id="IPR029057">
    <property type="entry name" value="PRTase-like"/>
</dbReference>
<reference evidence="1 2" key="1">
    <citation type="submission" date="2016-10" db="EMBL/GenBank/DDBJ databases">
        <authorList>
            <person name="de Groot N.N."/>
        </authorList>
    </citation>
    <scope>NUCLEOTIDE SEQUENCE [LARGE SCALE GENOMIC DNA]</scope>
    <source>
        <strain evidence="1 2">DSM 44993</strain>
    </source>
</reference>